<keyword evidence="2" id="KW-1185">Reference proteome</keyword>
<proteinExistence type="predicted"/>
<organism evidence="1 2">
    <name type="scientific">Avena sativa</name>
    <name type="common">Oat</name>
    <dbReference type="NCBI Taxonomy" id="4498"/>
    <lineage>
        <taxon>Eukaryota</taxon>
        <taxon>Viridiplantae</taxon>
        <taxon>Streptophyta</taxon>
        <taxon>Embryophyta</taxon>
        <taxon>Tracheophyta</taxon>
        <taxon>Spermatophyta</taxon>
        <taxon>Magnoliopsida</taxon>
        <taxon>Liliopsida</taxon>
        <taxon>Poales</taxon>
        <taxon>Poaceae</taxon>
        <taxon>BOP clade</taxon>
        <taxon>Pooideae</taxon>
        <taxon>Poodae</taxon>
        <taxon>Poeae</taxon>
        <taxon>Poeae Chloroplast Group 1 (Aveneae type)</taxon>
        <taxon>Aveninae</taxon>
        <taxon>Avena</taxon>
    </lineage>
</organism>
<sequence>MADLNSSSSAPATAAANFSYPLDTDPHTPLPHRQPTMPRAPLTLTHTDGQDLFGTDAPVPLPIIQNPNSGILPPSLPSAAPTVGPAPTSSPLRIRDIRISEHIQFTVTTAGANLSKWRKILTFLLTMYKGLDHVTEGAAPAAPSDDWIADDVHISLMFMSTLSDDLLRLVQGADGRACSTWTKLHTFFFANRSSQYLYLSKLFRNIPRGDMSIAVYGARLQTIADDLADIGHPVADTDLTMQFLAGLGQKFALPRSVISNGGALPSFSDTLSRLLLVEVDIDKEQGEEASQAMVVHARGGRGGGQTGVGRAATQERSGHNGGGRGAFPPTGGFPGGISPNYRGKNPIPGYQHSNTRSPQSGGSTGDQGPPWIPPNADGVLGPRPGAPSQAYPMLPAPSPTS</sequence>
<name>A0ACD5TT55_AVESA</name>
<protein>
    <submittedName>
        <fullName evidence="1">Uncharacterized protein</fullName>
    </submittedName>
</protein>
<dbReference type="Proteomes" id="UP001732700">
    <property type="component" value="Chromosome 1D"/>
</dbReference>
<evidence type="ECO:0000313" key="2">
    <source>
        <dbReference type="Proteomes" id="UP001732700"/>
    </source>
</evidence>
<reference evidence="1" key="1">
    <citation type="submission" date="2021-05" db="EMBL/GenBank/DDBJ databases">
        <authorList>
            <person name="Scholz U."/>
            <person name="Mascher M."/>
            <person name="Fiebig A."/>
        </authorList>
    </citation>
    <scope>NUCLEOTIDE SEQUENCE [LARGE SCALE GENOMIC DNA]</scope>
</reference>
<reference evidence="1" key="2">
    <citation type="submission" date="2025-09" db="UniProtKB">
        <authorList>
            <consortium name="EnsemblPlants"/>
        </authorList>
    </citation>
    <scope>IDENTIFICATION</scope>
</reference>
<dbReference type="EnsemblPlants" id="AVESA.00010b.r2.1DG0123930.1">
    <property type="protein sequence ID" value="AVESA.00010b.r2.1DG0123930.1.CDS"/>
    <property type="gene ID" value="AVESA.00010b.r2.1DG0123930"/>
</dbReference>
<accession>A0ACD5TT55</accession>
<evidence type="ECO:0000313" key="1">
    <source>
        <dbReference type="EnsemblPlants" id="AVESA.00010b.r2.1DG0123930.1.CDS"/>
    </source>
</evidence>